<organism evidence="2 3">
    <name type="scientific">Trichinella zimbabwensis</name>
    <dbReference type="NCBI Taxonomy" id="268475"/>
    <lineage>
        <taxon>Eukaryota</taxon>
        <taxon>Metazoa</taxon>
        <taxon>Ecdysozoa</taxon>
        <taxon>Nematoda</taxon>
        <taxon>Enoplea</taxon>
        <taxon>Dorylaimia</taxon>
        <taxon>Trichinellida</taxon>
        <taxon>Trichinellidae</taxon>
        <taxon>Trichinella</taxon>
    </lineage>
</organism>
<evidence type="ECO:0000313" key="2">
    <source>
        <dbReference type="EMBL" id="KRZ17769.1"/>
    </source>
</evidence>
<protein>
    <submittedName>
        <fullName evidence="2">Uncharacterized protein</fullName>
    </submittedName>
</protein>
<feature type="compositionally biased region" description="Low complexity" evidence="1">
    <location>
        <begin position="50"/>
        <end position="62"/>
    </location>
</feature>
<dbReference type="OrthoDB" id="10563384at2759"/>
<accession>A0A0V1I4F5</accession>
<gene>
    <name evidence="2" type="ORF">T11_15421</name>
</gene>
<dbReference type="AlphaFoldDB" id="A0A0V1I4F5"/>
<evidence type="ECO:0000313" key="3">
    <source>
        <dbReference type="Proteomes" id="UP000055024"/>
    </source>
</evidence>
<evidence type="ECO:0000256" key="1">
    <source>
        <dbReference type="SAM" id="MobiDB-lite"/>
    </source>
</evidence>
<name>A0A0V1I4F5_9BILA</name>
<dbReference type="EMBL" id="JYDP01000005">
    <property type="protein sequence ID" value="KRZ17769.1"/>
    <property type="molecule type" value="Genomic_DNA"/>
</dbReference>
<reference evidence="2 3" key="1">
    <citation type="submission" date="2015-01" db="EMBL/GenBank/DDBJ databases">
        <title>Evolution of Trichinella species and genotypes.</title>
        <authorList>
            <person name="Korhonen P.K."/>
            <person name="Edoardo P."/>
            <person name="Giuseppe L.R."/>
            <person name="Gasser R.B."/>
        </authorList>
    </citation>
    <scope>NUCLEOTIDE SEQUENCE [LARGE SCALE GENOMIC DNA]</scope>
    <source>
        <strain evidence="2">ISS1029</strain>
    </source>
</reference>
<dbReference type="Proteomes" id="UP000055024">
    <property type="component" value="Unassembled WGS sequence"/>
</dbReference>
<keyword evidence="3" id="KW-1185">Reference proteome</keyword>
<proteinExistence type="predicted"/>
<comment type="caution">
    <text evidence="2">The sequence shown here is derived from an EMBL/GenBank/DDBJ whole genome shotgun (WGS) entry which is preliminary data.</text>
</comment>
<sequence length="135" mass="14596">MSERSLSEKSVLNDLQFSGDLAEAAALCQLVVKQFTGATLSDSLSEAQTSSRPSPGGPSARACKIDKDRRKRNGKKDAGYVPQMVPSTTARDLCRPLRLYGMLSKTKRTKAAAWPPPFTTNFVGQAPSMPLANQH</sequence>
<feature type="region of interest" description="Disordered" evidence="1">
    <location>
        <begin position="42"/>
        <end position="84"/>
    </location>
</feature>